<sequence length="532" mass="57892">MKKILNALFLTLLTVFTFSSCSDVPSPYDILGEGDVPGLTGDGTKENPYDIASAQQKQDGSIAWVQGYIVGTIENYTDASGSAKFAAPFTAKNNLLIAASETETNIKNCVVVQLVSGTDLYTKLNLVDNADANLHKVLSIQGSLEKFYGFPGVKSTTAATLNGKDVGGSDIPTDENNPFGLDASNPLNEIKADFEEQPDFVQEGTYNSNLNYNYALDGWKNIAFVGDRKWTGVVFKDNTKYIQASANKGTAATYTSWFISPAFTVNNIKDKTVSFDCAGAYYYSTTTLKVYFLELVDGVMQKTEIPVAGIPTSGDNFVWTKGLEINLDSYSGKIGFIGFEYVAEGGASKSTTYQIDNIKSGKSEQGGEDENVVIVTKDTPYEETFKSSFGKFTIDNKELGGLESVWTIDADYDCALAYAYNGTNAVAAESWMISPIIDLASIQATDDISLTFTQKSQKKGNAEEYMLKVKDVTSNSAWQAIELNQPAASFTPTLTDIDLKPYAGKKIQFAIVYKNAVTEGTPNKWEIMNLKV</sequence>
<name>A0A921LF50_9BACE</name>
<keyword evidence="1" id="KW-0732">Signal</keyword>
<reference evidence="3" key="1">
    <citation type="journal article" date="2021" name="PeerJ">
        <title>Extensive microbial diversity within the chicken gut microbiome revealed by metagenomics and culture.</title>
        <authorList>
            <person name="Gilroy R."/>
            <person name="Ravi A."/>
            <person name="Getino M."/>
            <person name="Pursley I."/>
            <person name="Horton D.L."/>
            <person name="Alikhan N.F."/>
            <person name="Baker D."/>
            <person name="Gharbi K."/>
            <person name="Hall N."/>
            <person name="Watson M."/>
            <person name="Adriaenssens E.M."/>
            <person name="Foster-Nyarko E."/>
            <person name="Jarju S."/>
            <person name="Secka A."/>
            <person name="Antonio M."/>
            <person name="Oren A."/>
            <person name="Chaudhuri R.R."/>
            <person name="La Ragione R."/>
            <person name="Hildebrand F."/>
            <person name="Pallen M.J."/>
        </authorList>
    </citation>
    <scope>NUCLEOTIDE SEQUENCE</scope>
    <source>
        <strain evidence="3">CHK154-13316</strain>
    </source>
</reference>
<dbReference type="PROSITE" id="PS51257">
    <property type="entry name" value="PROKAR_LIPOPROTEIN"/>
    <property type="match status" value="1"/>
</dbReference>
<feature type="domain" description="Endonuclease YhcR N-terminal" evidence="2">
    <location>
        <begin position="49"/>
        <end position="161"/>
    </location>
</feature>
<accession>A0A921LF50</accession>
<dbReference type="InterPro" id="IPR045939">
    <property type="entry name" value="YhcR_N"/>
</dbReference>
<feature type="chain" id="PRO_5037080225" evidence="1">
    <location>
        <begin position="23"/>
        <end position="532"/>
    </location>
</feature>
<reference evidence="3" key="2">
    <citation type="submission" date="2021-09" db="EMBL/GenBank/DDBJ databases">
        <authorList>
            <person name="Gilroy R."/>
        </authorList>
    </citation>
    <scope>NUCLEOTIDE SEQUENCE</scope>
    <source>
        <strain evidence="3">CHK154-13316</strain>
    </source>
</reference>
<dbReference type="AlphaFoldDB" id="A0A921LF50"/>
<gene>
    <name evidence="3" type="ORF">K8V07_03010</name>
</gene>
<evidence type="ECO:0000256" key="1">
    <source>
        <dbReference type="SAM" id="SignalP"/>
    </source>
</evidence>
<protein>
    <submittedName>
        <fullName evidence="3">DUF6359 domain-containing protein</fullName>
    </submittedName>
</protein>
<comment type="caution">
    <text evidence="3">The sequence shown here is derived from an EMBL/GenBank/DDBJ whole genome shotgun (WGS) entry which is preliminary data.</text>
</comment>
<organism evidence="3 4">
    <name type="scientific">Bacteroides xylanisolvens</name>
    <dbReference type="NCBI Taxonomy" id="371601"/>
    <lineage>
        <taxon>Bacteria</taxon>
        <taxon>Pseudomonadati</taxon>
        <taxon>Bacteroidota</taxon>
        <taxon>Bacteroidia</taxon>
        <taxon>Bacteroidales</taxon>
        <taxon>Bacteroidaceae</taxon>
        <taxon>Bacteroides</taxon>
    </lineage>
</organism>
<proteinExistence type="predicted"/>
<dbReference type="NCBIfam" id="NF038128">
    <property type="entry name" value="choice_anch_J"/>
    <property type="match status" value="2"/>
</dbReference>
<evidence type="ECO:0000313" key="3">
    <source>
        <dbReference type="EMBL" id="HJG10882.1"/>
    </source>
</evidence>
<feature type="signal peptide" evidence="1">
    <location>
        <begin position="1"/>
        <end position="22"/>
    </location>
</feature>
<dbReference type="EMBL" id="DYVL01000046">
    <property type="protein sequence ID" value="HJG10882.1"/>
    <property type="molecule type" value="Genomic_DNA"/>
</dbReference>
<feature type="non-terminal residue" evidence="3">
    <location>
        <position position="532"/>
    </location>
</feature>
<evidence type="ECO:0000259" key="2">
    <source>
        <dbReference type="Pfam" id="PF19886"/>
    </source>
</evidence>
<dbReference type="Gene3D" id="2.60.120.200">
    <property type="match status" value="1"/>
</dbReference>
<dbReference type="Pfam" id="PF19886">
    <property type="entry name" value="DUF6359"/>
    <property type="match status" value="1"/>
</dbReference>
<evidence type="ECO:0000313" key="4">
    <source>
        <dbReference type="Proteomes" id="UP000747074"/>
    </source>
</evidence>
<dbReference type="Proteomes" id="UP000747074">
    <property type="component" value="Unassembled WGS sequence"/>
</dbReference>